<feature type="transmembrane region" description="Helical" evidence="7">
    <location>
        <begin position="280"/>
        <end position="306"/>
    </location>
</feature>
<name>A0A9E6MSR1_9ACTN</name>
<dbReference type="NCBIfam" id="NF037979">
    <property type="entry name" value="Na_transp"/>
    <property type="match status" value="1"/>
</dbReference>
<feature type="transmembrane region" description="Helical" evidence="7">
    <location>
        <begin position="119"/>
        <end position="137"/>
    </location>
</feature>
<keyword evidence="6" id="KW-0769">Symport</keyword>
<evidence type="ECO:0000256" key="4">
    <source>
        <dbReference type="ARBA" id="ARBA00022989"/>
    </source>
</evidence>
<keyword evidence="4 7" id="KW-1133">Transmembrane helix</keyword>
<dbReference type="RefSeq" id="WP_166340076.1">
    <property type="nucleotide sequence ID" value="NZ_WPCR01000009.1"/>
</dbReference>
<dbReference type="AlphaFoldDB" id="A0A9E6MSR1"/>
<dbReference type="EMBL" id="CP072829">
    <property type="protein sequence ID" value="QTU85257.1"/>
    <property type="molecule type" value="Genomic_DNA"/>
</dbReference>
<dbReference type="GO" id="GO:0016020">
    <property type="term" value="C:membrane"/>
    <property type="evidence" value="ECO:0007669"/>
    <property type="project" value="UniProtKB-SubCell"/>
</dbReference>
<reference evidence="8 10" key="1">
    <citation type="submission" date="2019-11" db="EMBL/GenBank/DDBJ databases">
        <title>Eggerthellaceae novel genus isolated from the rectal contents of marmort.</title>
        <authorList>
            <person name="Zhang G."/>
        </authorList>
    </citation>
    <scope>NUCLEOTIDE SEQUENCE [LARGE SCALE GENOMIC DNA]</scope>
    <source>
        <strain evidence="10">zg-886</strain>
        <strain evidence="8">Zg-886</strain>
    </source>
</reference>
<dbReference type="KEGG" id="ebz:J7S26_08025"/>
<protein>
    <recommendedName>
        <fullName evidence="6">Transporter</fullName>
    </recommendedName>
</protein>
<feature type="transmembrane region" description="Helical" evidence="7">
    <location>
        <begin position="168"/>
        <end position="185"/>
    </location>
</feature>
<dbReference type="InterPro" id="IPR000175">
    <property type="entry name" value="Na/ntran_symport"/>
</dbReference>
<comment type="similarity">
    <text evidence="6">Belongs to the sodium:neurotransmitter symporter (SNF) (TC 2.A.22) family.</text>
</comment>
<feature type="transmembrane region" description="Helical" evidence="7">
    <location>
        <begin position="61"/>
        <end position="81"/>
    </location>
</feature>
<evidence type="ECO:0000256" key="5">
    <source>
        <dbReference type="ARBA" id="ARBA00023136"/>
    </source>
</evidence>
<proteinExistence type="inferred from homology"/>
<dbReference type="GO" id="GO:0015293">
    <property type="term" value="F:symporter activity"/>
    <property type="evidence" value="ECO:0007669"/>
    <property type="project" value="UniProtKB-KW"/>
</dbReference>
<evidence type="ECO:0000256" key="3">
    <source>
        <dbReference type="ARBA" id="ARBA00022692"/>
    </source>
</evidence>
<keyword evidence="5 7" id="KW-0472">Membrane</keyword>
<evidence type="ECO:0000313" key="9">
    <source>
        <dbReference type="EMBL" id="QTU85257.1"/>
    </source>
</evidence>
<dbReference type="PANTHER" id="PTHR42948:SF1">
    <property type="entry name" value="TRANSPORTER"/>
    <property type="match status" value="1"/>
</dbReference>
<feature type="transmembrane region" description="Helical" evidence="7">
    <location>
        <begin position="32"/>
        <end position="49"/>
    </location>
</feature>
<keyword evidence="10" id="KW-1185">Reference proteome</keyword>
<evidence type="ECO:0000313" key="11">
    <source>
        <dbReference type="Proteomes" id="UP000671910"/>
    </source>
</evidence>
<organism evidence="9 11">
    <name type="scientific">Xiamenia xianingshaonis</name>
    <dbReference type="NCBI Taxonomy" id="2682776"/>
    <lineage>
        <taxon>Bacteria</taxon>
        <taxon>Bacillati</taxon>
        <taxon>Actinomycetota</taxon>
        <taxon>Coriobacteriia</taxon>
        <taxon>Eggerthellales</taxon>
        <taxon>Eggerthellaceae</taxon>
        <taxon>Xiamenia</taxon>
    </lineage>
</organism>
<dbReference type="PROSITE" id="PS00610">
    <property type="entry name" value="NA_NEUROTRAN_SYMP_1"/>
    <property type="match status" value="1"/>
</dbReference>
<feature type="transmembrane region" description="Helical" evidence="7">
    <location>
        <begin position="197"/>
        <end position="225"/>
    </location>
</feature>
<dbReference type="InterPro" id="IPR047218">
    <property type="entry name" value="YocR/YhdH-like"/>
</dbReference>
<dbReference type="EMBL" id="WPCR01000009">
    <property type="protein sequence ID" value="NHM14690.1"/>
    <property type="molecule type" value="Genomic_DNA"/>
</dbReference>
<dbReference type="CDD" id="cd10336">
    <property type="entry name" value="SLC6sbd_Tyt1-Like"/>
    <property type="match status" value="1"/>
</dbReference>
<feature type="transmembrane region" description="Helical" evidence="7">
    <location>
        <begin position="245"/>
        <end position="268"/>
    </location>
</feature>
<keyword evidence="2 6" id="KW-0813">Transport</keyword>
<dbReference type="Proteomes" id="UP000671910">
    <property type="component" value="Chromosome"/>
</dbReference>
<evidence type="ECO:0000313" key="10">
    <source>
        <dbReference type="Proteomes" id="UP000636394"/>
    </source>
</evidence>
<dbReference type="PRINTS" id="PR00176">
    <property type="entry name" value="NANEUSMPORT"/>
</dbReference>
<accession>A0A9E6MSR1</accession>
<keyword evidence="3 6" id="KW-0812">Transmembrane</keyword>
<evidence type="ECO:0000313" key="8">
    <source>
        <dbReference type="EMBL" id="NHM14690.1"/>
    </source>
</evidence>
<sequence length="485" mass="51867">MDDKASASSRGAAVRSASNATTAEREHFGSRLGFILISAGCAIGLGNVWRFPYIVGKYGGAAFVLLIVFFLVVFALPVLVMEFSTGRASQKGIARSYDVLEPAGTHWHRFKWVALGGNYLLMMFYTVITGWMIAFMVRSAAGTFNGLDAAGVGAVYQGLVENPWESCMYMVLTVVIGMTVARAGLQKGIERVTKVMMGALFVVLSVLCVRAVLLPGAAEGLAFYLQPDFGKLFAGGWSTFFEAVFAAMGQAFFMVSVGIGSMSIFGSYIGKERRLTGEAVVVAGLDTVVAIMAGLIIFPACFAFGVQPDSGPGLVFITLPSVFGHMPASQLWGALFFLFMSFAALSTIIAVFENIVGFSMDEWGLSRSRACMVNGILLAALSLPCVLGNSVWSGFEVPGIGNIQAIEDFLVSNAVLPIGCMLVVLFCTRKTGWGWKAFLDEADTGSGLRFPRYARGYMTYVLPVLIAVVLVVGCVPIVRAWLGMG</sequence>
<feature type="transmembrane region" description="Helical" evidence="7">
    <location>
        <begin position="331"/>
        <end position="358"/>
    </location>
</feature>
<feature type="transmembrane region" description="Helical" evidence="7">
    <location>
        <begin position="370"/>
        <end position="389"/>
    </location>
</feature>
<dbReference type="SUPFAM" id="SSF161070">
    <property type="entry name" value="SNF-like"/>
    <property type="match status" value="1"/>
</dbReference>
<dbReference type="InterPro" id="IPR037272">
    <property type="entry name" value="SNS_sf"/>
</dbReference>
<feature type="transmembrane region" description="Helical" evidence="7">
    <location>
        <begin position="457"/>
        <end position="482"/>
    </location>
</feature>
<evidence type="ECO:0000256" key="2">
    <source>
        <dbReference type="ARBA" id="ARBA00022448"/>
    </source>
</evidence>
<dbReference type="PANTHER" id="PTHR42948">
    <property type="entry name" value="TRANSPORTER"/>
    <property type="match status" value="1"/>
</dbReference>
<comment type="subcellular location">
    <subcellularLocation>
        <location evidence="1">Membrane</location>
        <topology evidence="1">Multi-pass membrane protein</topology>
    </subcellularLocation>
</comment>
<dbReference type="Proteomes" id="UP000636394">
    <property type="component" value="Unassembled WGS sequence"/>
</dbReference>
<evidence type="ECO:0000256" key="7">
    <source>
        <dbReference type="SAM" id="Phobius"/>
    </source>
</evidence>
<gene>
    <name evidence="8" type="ORF">GMI68_07930</name>
    <name evidence="9" type="ORF">J7S26_08025</name>
</gene>
<dbReference type="Pfam" id="PF00209">
    <property type="entry name" value="SNF"/>
    <property type="match status" value="2"/>
</dbReference>
<reference evidence="9" key="2">
    <citation type="submission" date="2021-04" db="EMBL/GenBank/DDBJ databases">
        <title>Novel species in family Eggerthellaceae.</title>
        <authorList>
            <person name="Zhang G."/>
        </authorList>
    </citation>
    <scope>NUCLEOTIDE SEQUENCE</scope>
    <source>
        <strain evidence="9">Zg-886</strain>
    </source>
</reference>
<evidence type="ECO:0000256" key="1">
    <source>
        <dbReference type="ARBA" id="ARBA00004141"/>
    </source>
</evidence>
<dbReference type="PROSITE" id="PS50267">
    <property type="entry name" value="NA_NEUROTRAN_SYMP_3"/>
    <property type="match status" value="1"/>
</dbReference>
<feature type="transmembrane region" description="Helical" evidence="7">
    <location>
        <begin position="409"/>
        <end position="428"/>
    </location>
</feature>
<evidence type="ECO:0000256" key="6">
    <source>
        <dbReference type="RuleBase" id="RU003732"/>
    </source>
</evidence>